<dbReference type="SUPFAM" id="SSF69618">
    <property type="entry name" value="HemD-like"/>
    <property type="match status" value="1"/>
</dbReference>
<accession>A0ABV7EK33</accession>
<dbReference type="Pfam" id="PF02602">
    <property type="entry name" value="HEM4"/>
    <property type="match status" value="1"/>
</dbReference>
<dbReference type="Proteomes" id="UP001595378">
    <property type="component" value="Unassembled WGS sequence"/>
</dbReference>
<protein>
    <submittedName>
        <fullName evidence="2">Uroporphyrinogen-III synthase</fullName>
        <ecNumber evidence="2">4.2.1.75</ecNumber>
    </submittedName>
</protein>
<evidence type="ECO:0000313" key="2">
    <source>
        <dbReference type="EMBL" id="MFC3102160.1"/>
    </source>
</evidence>
<dbReference type="RefSeq" id="WP_336918221.1">
    <property type="nucleotide sequence ID" value="NZ_JBANRN010000004.1"/>
</dbReference>
<dbReference type="InterPro" id="IPR036108">
    <property type="entry name" value="4pyrrol_syn_uPrphyn_synt_sf"/>
</dbReference>
<dbReference type="EMBL" id="JBHRSU010000037">
    <property type="protein sequence ID" value="MFC3102160.1"/>
    <property type="molecule type" value="Genomic_DNA"/>
</dbReference>
<evidence type="ECO:0000313" key="3">
    <source>
        <dbReference type="Proteomes" id="UP001595378"/>
    </source>
</evidence>
<dbReference type="Gene3D" id="3.40.50.10090">
    <property type="match status" value="2"/>
</dbReference>
<name>A0ABV7EK33_9SPHN</name>
<dbReference type="EC" id="4.2.1.75" evidence="2"/>
<comment type="caution">
    <text evidence="2">The sequence shown here is derived from an EMBL/GenBank/DDBJ whole genome shotgun (WGS) entry which is preliminary data.</text>
</comment>
<feature type="domain" description="Tetrapyrrole biosynthesis uroporphyrinogen III synthase" evidence="1">
    <location>
        <begin position="21"/>
        <end position="220"/>
    </location>
</feature>
<keyword evidence="2" id="KW-0456">Lyase</keyword>
<organism evidence="2 3">
    <name type="scientific">Alteraurantiacibacter lauratis</name>
    <dbReference type="NCBI Taxonomy" id="2054627"/>
    <lineage>
        <taxon>Bacteria</taxon>
        <taxon>Pseudomonadati</taxon>
        <taxon>Pseudomonadota</taxon>
        <taxon>Alphaproteobacteria</taxon>
        <taxon>Sphingomonadales</taxon>
        <taxon>Erythrobacteraceae</taxon>
        <taxon>Alteraurantiacibacter</taxon>
    </lineage>
</organism>
<dbReference type="InterPro" id="IPR003754">
    <property type="entry name" value="4pyrrol_synth_uPrphyn_synth"/>
</dbReference>
<proteinExistence type="predicted"/>
<keyword evidence="3" id="KW-1185">Reference proteome</keyword>
<sequence length="228" mass="23869">MTQPPIITLRPEPHATQMCVLARQKGLDVSAFPLSEVRPLAWEGPDPASFDAILAGSANAFRHAGEGLARYRSKPVFAVGPATGRAASEAGFTVGMAGTGGLQQLLPLIPERPVRLLRLAGARHVPIEPPEDITVTTREVYEVVHMPMPGEMADLLQAGGALVLLHSAGAAEHFAAECDRLGIDRAGVRLAALGPRIAEAAGAGWAEVQFAPKPANGALLALAQKMCQ</sequence>
<evidence type="ECO:0000259" key="1">
    <source>
        <dbReference type="Pfam" id="PF02602"/>
    </source>
</evidence>
<reference evidence="3" key="1">
    <citation type="journal article" date="2019" name="Int. J. Syst. Evol. Microbiol.">
        <title>The Global Catalogue of Microorganisms (GCM) 10K type strain sequencing project: providing services to taxonomists for standard genome sequencing and annotation.</title>
        <authorList>
            <consortium name="The Broad Institute Genomics Platform"/>
            <consortium name="The Broad Institute Genome Sequencing Center for Infectious Disease"/>
            <person name="Wu L."/>
            <person name="Ma J."/>
        </authorList>
    </citation>
    <scope>NUCLEOTIDE SEQUENCE [LARGE SCALE GENOMIC DNA]</scope>
    <source>
        <strain evidence="3">KCTC 52606</strain>
    </source>
</reference>
<dbReference type="GO" id="GO:0004852">
    <property type="term" value="F:uroporphyrinogen-III synthase activity"/>
    <property type="evidence" value="ECO:0007669"/>
    <property type="project" value="UniProtKB-EC"/>
</dbReference>
<gene>
    <name evidence="2" type="ORF">ACFODK_14815</name>
</gene>
<dbReference type="CDD" id="cd06578">
    <property type="entry name" value="HemD"/>
    <property type="match status" value="1"/>
</dbReference>